<dbReference type="EMBL" id="PQFF01000123">
    <property type="protein sequence ID" value="RHZ80703.1"/>
    <property type="molecule type" value="Genomic_DNA"/>
</dbReference>
<protein>
    <submittedName>
        <fullName evidence="1">Uncharacterized protein</fullName>
    </submittedName>
</protein>
<name>A0A397J6L7_9GLOM</name>
<proteinExistence type="predicted"/>
<organism evidence="1 2">
    <name type="scientific">Diversispora epigaea</name>
    <dbReference type="NCBI Taxonomy" id="1348612"/>
    <lineage>
        <taxon>Eukaryota</taxon>
        <taxon>Fungi</taxon>
        <taxon>Fungi incertae sedis</taxon>
        <taxon>Mucoromycota</taxon>
        <taxon>Glomeromycotina</taxon>
        <taxon>Glomeromycetes</taxon>
        <taxon>Diversisporales</taxon>
        <taxon>Diversisporaceae</taxon>
        <taxon>Diversispora</taxon>
    </lineage>
</organism>
<accession>A0A397J6L7</accession>
<evidence type="ECO:0000313" key="1">
    <source>
        <dbReference type="EMBL" id="RHZ80703.1"/>
    </source>
</evidence>
<gene>
    <name evidence="1" type="ORF">Glove_132g300</name>
</gene>
<evidence type="ECO:0000313" key="2">
    <source>
        <dbReference type="Proteomes" id="UP000266861"/>
    </source>
</evidence>
<reference evidence="1 2" key="1">
    <citation type="submission" date="2018-08" db="EMBL/GenBank/DDBJ databases">
        <title>Genome and evolution of the arbuscular mycorrhizal fungus Diversispora epigaea (formerly Glomus versiforme) and its bacterial endosymbionts.</title>
        <authorList>
            <person name="Sun X."/>
            <person name="Fei Z."/>
            <person name="Harrison M."/>
        </authorList>
    </citation>
    <scope>NUCLEOTIDE SEQUENCE [LARGE SCALE GENOMIC DNA]</scope>
    <source>
        <strain evidence="1 2">IT104</strain>
    </source>
</reference>
<keyword evidence="2" id="KW-1185">Reference proteome</keyword>
<dbReference type="Proteomes" id="UP000266861">
    <property type="component" value="Unassembled WGS sequence"/>
</dbReference>
<sequence length="114" mass="12775">MHVQILKFTLLCKTPNATYNTPQEAQEDGTVLIFLRFFTNNKIFLNYRKSKGENRVFPLCQADIPVGSIKCQFCTSVINEKTPPQYPGDNGEATKDSTANLAASSHDYLIDINT</sequence>
<comment type="caution">
    <text evidence="1">The sequence shown here is derived from an EMBL/GenBank/DDBJ whole genome shotgun (WGS) entry which is preliminary data.</text>
</comment>
<dbReference type="OrthoDB" id="10010920at2759"/>
<dbReference type="AlphaFoldDB" id="A0A397J6L7"/>